<comment type="caution">
    <text evidence="3">The sequence shown here is derived from an EMBL/GenBank/DDBJ whole genome shotgun (WGS) entry which is preliminary data.</text>
</comment>
<feature type="transmembrane region" description="Helical" evidence="1">
    <location>
        <begin position="56"/>
        <end position="77"/>
    </location>
</feature>
<organism evidence="3 4">
    <name type="scientific">Diplogelasinospora grovesii</name>
    <dbReference type="NCBI Taxonomy" id="303347"/>
    <lineage>
        <taxon>Eukaryota</taxon>
        <taxon>Fungi</taxon>
        <taxon>Dikarya</taxon>
        <taxon>Ascomycota</taxon>
        <taxon>Pezizomycotina</taxon>
        <taxon>Sordariomycetes</taxon>
        <taxon>Sordariomycetidae</taxon>
        <taxon>Sordariales</taxon>
        <taxon>Diplogelasinosporaceae</taxon>
        <taxon>Diplogelasinospora</taxon>
    </lineage>
</organism>
<evidence type="ECO:0000256" key="2">
    <source>
        <dbReference type="SAM" id="SignalP"/>
    </source>
</evidence>
<dbReference type="Proteomes" id="UP001303473">
    <property type="component" value="Unassembled WGS sequence"/>
</dbReference>
<evidence type="ECO:0000313" key="3">
    <source>
        <dbReference type="EMBL" id="KAK3934169.1"/>
    </source>
</evidence>
<protein>
    <submittedName>
        <fullName evidence="3">Uncharacterized protein</fullName>
    </submittedName>
</protein>
<keyword evidence="1" id="KW-0812">Transmembrane</keyword>
<dbReference type="AlphaFoldDB" id="A0AAN6MWC4"/>
<evidence type="ECO:0000313" key="4">
    <source>
        <dbReference type="Proteomes" id="UP001303473"/>
    </source>
</evidence>
<gene>
    <name evidence="3" type="ORF">QBC46DRAFT_300286</name>
</gene>
<sequence>MGLLSFMLGLVIANVSGYCLYHSAQSIPKLRTYEAKAEQAAGWSNVAEKRLRDTRYTVGAGFLATSVSLVCSIYYVLFATTGSFKGILWAAILSAGEWFTSRYMKSFWGDKNKIPLMDDYNDAISDTVKVHDLSDALAVGWGAMAVLRLFGY</sequence>
<dbReference type="EMBL" id="MU854020">
    <property type="protein sequence ID" value="KAK3934169.1"/>
    <property type="molecule type" value="Genomic_DNA"/>
</dbReference>
<keyword evidence="4" id="KW-1185">Reference proteome</keyword>
<accession>A0AAN6MWC4</accession>
<proteinExistence type="predicted"/>
<keyword evidence="1" id="KW-1133">Transmembrane helix</keyword>
<feature type="chain" id="PRO_5042977666" evidence="2">
    <location>
        <begin position="18"/>
        <end position="152"/>
    </location>
</feature>
<feature type="signal peptide" evidence="2">
    <location>
        <begin position="1"/>
        <end position="17"/>
    </location>
</feature>
<reference evidence="4" key="1">
    <citation type="journal article" date="2023" name="Mol. Phylogenet. Evol.">
        <title>Genome-scale phylogeny and comparative genomics of the fungal order Sordariales.</title>
        <authorList>
            <person name="Hensen N."/>
            <person name="Bonometti L."/>
            <person name="Westerberg I."/>
            <person name="Brannstrom I.O."/>
            <person name="Guillou S."/>
            <person name="Cros-Aarteil S."/>
            <person name="Calhoun S."/>
            <person name="Haridas S."/>
            <person name="Kuo A."/>
            <person name="Mondo S."/>
            <person name="Pangilinan J."/>
            <person name="Riley R."/>
            <person name="LaButti K."/>
            <person name="Andreopoulos B."/>
            <person name="Lipzen A."/>
            <person name="Chen C."/>
            <person name="Yan M."/>
            <person name="Daum C."/>
            <person name="Ng V."/>
            <person name="Clum A."/>
            <person name="Steindorff A."/>
            <person name="Ohm R.A."/>
            <person name="Martin F."/>
            <person name="Silar P."/>
            <person name="Natvig D.O."/>
            <person name="Lalanne C."/>
            <person name="Gautier V."/>
            <person name="Ament-Velasquez S.L."/>
            <person name="Kruys A."/>
            <person name="Hutchinson M.I."/>
            <person name="Powell A.J."/>
            <person name="Barry K."/>
            <person name="Miller A.N."/>
            <person name="Grigoriev I.V."/>
            <person name="Debuchy R."/>
            <person name="Gladieux P."/>
            <person name="Hiltunen Thoren M."/>
            <person name="Johannesson H."/>
        </authorList>
    </citation>
    <scope>NUCLEOTIDE SEQUENCE [LARGE SCALE GENOMIC DNA]</scope>
    <source>
        <strain evidence="4">CBS 340.73</strain>
    </source>
</reference>
<keyword evidence="2" id="KW-0732">Signal</keyword>
<evidence type="ECO:0000256" key="1">
    <source>
        <dbReference type="SAM" id="Phobius"/>
    </source>
</evidence>
<keyword evidence="1" id="KW-0472">Membrane</keyword>
<name>A0AAN6MWC4_9PEZI</name>